<feature type="chain" id="PRO_5038340573" evidence="6">
    <location>
        <begin position="23"/>
        <end position="360"/>
    </location>
</feature>
<feature type="signal peptide" evidence="6">
    <location>
        <begin position="1"/>
        <end position="22"/>
    </location>
</feature>
<evidence type="ECO:0000256" key="5">
    <source>
        <dbReference type="ARBA" id="ARBA00023288"/>
    </source>
</evidence>
<feature type="domain" description="ABC transporter substrate-binding protein PnrA-like" evidence="7">
    <location>
        <begin position="44"/>
        <end position="350"/>
    </location>
</feature>
<keyword evidence="4" id="KW-0472">Membrane</keyword>
<dbReference type="PANTHER" id="PTHR34296">
    <property type="entry name" value="TRANSCRIPTIONAL ACTIVATOR PROTEIN MED"/>
    <property type="match status" value="1"/>
</dbReference>
<evidence type="ECO:0000259" key="7">
    <source>
        <dbReference type="Pfam" id="PF02608"/>
    </source>
</evidence>
<comment type="subcellular location">
    <subcellularLocation>
        <location evidence="1">Cell membrane</location>
    </subcellularLocation>
</comment>
<dbReference type="AlphaFoldDB" id="A0A895XL80"/>
<dbReference type="GO" id="GO:0005886">
    <property type="term" value="C:plasma membrane"/>
    <property type="evidence" value="ECO:0007669"/>
    <property type="project" value="UniProtKB-SubCell"/>
</dbReference>
<evidence type="ECO:0000313" key="9">
    <source>
        <dbReference type="Proteomes" id="UP000662939"/>
    </source>
</evidence>
<evidence type="ECO:0000256" key="6">
    <source>
        <dbReference type="SAM" id="SignalP"/>
    </source>
</evidence>
<accession>A0A895XL80</accession>
<dbReference type="InterPro" id="IPR050957">
    <property type="entry name" value="BMP_lipoprotein"/>
</dbReference>
<dbReference type="PROSITE" id="PS51257">
    <property type="entry name" value="PROKAR_LIPOPROTEIN"/>
    <property type="match status" value="1"/>
</dbReference>
<evidence type="ECO:0000256" key="4">
    <source>
        <dbReference type="ARBA" id="ARBA00023136"/>
    </source>
</evidence>
<reference evidence="8" key="1">
    <citation type="submission" date="2021-02" db="EMBL/GenBank/DDBJ databases">
        <title>Natronoglycomyces albus gen. nov., sp. nov, a haloalkaliphilic actinobacterium from a soda solonchak soil.</title>
        <authorList>
            <person name="Sorokin D.Y."/>
            <person name="Khijniak T.V."/>
            <person name="Zakharycheva A.P."/>
            <person name="Boueva O.V."/>
            <person name="Ariskina E.V."/>
            <person name="Hahnke R.L."/>
            <person name="Bunk B."/>
            <person name="Sproer C."/>
            <person name="Schumann P."/>
            <person name="Evtushenko L.I."/>
            <person name="Kublanov I.V."/>
        </authorList>
    </citation>
    <scope>NUCLEOTIDE SEQUENCE</scope>
    <source>
        <strain evidence="8">DSM 106290</strain>
    </source>
</reference>
<dbReference type="CDD" id="cd06354">
    <property type="entry name" value="PBP1_PrnA-like"/>
    <property type="match status" value="1"/>
</dbReference>
<keyword evidence="2" id="KW-1003">Cell membrane</keyword>
<evidence type="ECO:0000256" key="2">
    <source>
        <dbReference type="ARBA" id="ARBA00022475"/>
    </source>
</evidence>
<evidence type="ECO:0000256" key="1">
    <source>
        <dbReference type="ARBA" id="ARBA00004236"/>
    </source>
</evidence>
<gene>
    <name evidence="8" type="ORF">JQS30_02555</name>
</gene>
<keyword evidence="3 6" id="KW-0732">Signal</keyword>
<dbReference type="Gene3D" id="3.40.50.2300">
    <property type="match status" value="2"/>
</dbReference>
<dbReference type="KEGG" id="nav:JQS30_02555"/>
<dbReference type="InterPro" id="IPR003760">
    <property type="entry name" value="PnrA-like"/>
</dbReference>
<dbReference type="PANTHER" id="PTHR34296:SF2">
    <property type="entry name" value="ABC TRANSPORTER GUANOSINE-BINDING PROTEIN NUPN"/>
    <property type="match status" value="1"/>
</dbReference>
<keyword evidence="9" id="KW-1185">Reference proteome</keyword>
<dbReference type="RefSeq" id="WP_213171839.1">
    <property type="nucleotide sequence ID" value="NZ_CP070496.1"/>
</dbReference>
<keyword evidence="5" id="KW-0449">Lipoprotein</keyword>
<dbReference type="EMBL" id="CP070496">
    <property type="protein sequence ID" value="QSB05827.1"/>
    <property type="molecule type" value="Genomic_DNA"/>
</dbReference>
<sequence length="360" mass="37851">MATKLGKTILAGLGAASLVAVAACAEPPADDNGNGNDPEASFTACMVTDTGGVDDRSFNASAWLGMENIRDDNDDIAIEYRQSNSSADFEPNLRTFIDEGCDFIMSVGGLMEDAAEQIAQENPDVRFGIVDGMVAEPNVHSMEFNTAESSFLAGYLAAGMTETGAVGTYGGMNIAPVTIFMDGFAEGVAHYNDEHGEDIEVLGWNVESQSGSFTDDFQDTTAGRALAETLVSQGADIVFPVAGPAGVGAAAVADEDDNVSLIWVDIDGCTSLEEYCDDILSTSVKNIPDAVYEAIENAYNEGDMDAHYVGTLENNGVSLAPFHEMDSLVSDELKSELEALEAAIIAGDVTVESPATPERD</sequence>
<protein>
    <submittedName>
        <fullName evidence="8">BMP family ABC transporter substrate-binding protein</fullName>
    </submittedName>
</protein>
<dbReference type="Pfam" id="PF02608">
    <property type="entry name" value="Bmp"/>
    <property type="match status" value="1"/>
</dbReference>
<name>A0A895XL80_9ACTN</name>
<evidence type="ECO:0000256" key="3">
    <source>
        <dbReference type="ARBA" id="ARBA00022729"/>
    </source>
</evidence>
<organism evidence="8 9">
    <name type="scientific">Natronoglycomyces albus</name>
    <dbReference type="NCBI Taxonomy" id="2811108"/>
    <lineage>
        <taxon>Bacteria</taxon>
        <taxon>Bacillati</taxon>
        <taxon>Actinomycetota</taxon>
        <taxon>Actinomycetes</taxon>
        <taxon>Glycomycetales</taxon>
        <taxon>Glycomycetaceae</taxon>
        <taxon>Natronoglycomyces</taxon>
    </lineage>
</organism>
<evidence type="ECO:0000313" key="8">
    <source>
        <dbReference type="EMBL" id="QSB05827.1"/>
    </source>
</evidence>
<proteinExistence type="predicted"/>
<dbReference type="Proteomes" id="UP000662939">
    <property type="component" value="Chromosome"/>
</dbReference>